<dbReference type="AlphaFoldDB" id="A0A9N9TLA2"/>
<feature type="transmembrane region" description="Helical" evidence="6">
    <location>
        <begin position="123"/>
        <end position="139"/>
    </location>
</feature>
<reference evidence="8" key="1">
    <citation type="submission" date="2022-01" db="EMBL/GenBank/DDBJ databases">
        <authorList>
            <person name="King R."/>
        </authorList>
    </citation>
    <scope>NUCLEOTIDE SEQUENCE</scope>
</reference>
<keyword evidence="2" id="KW-0813">Transport</keyword>
<evidence type="ECO:0000256" key="3">
    <source>
        <dbReference type="ARBA" id="ARBA00022692"/>
    </source>
</evidence>
<protein>
    <recommendedName>
        <fullName evidence="7">Major facilitator superfamily (MFS) profile domain-containing protein</fullName>
    </recommendedName>
</protein>
<keyword evidence="4 6" id="KW-1133">Transmembrane helix</keyword>
<dbReference type="EMBL" id="OU900096">
    <property type="protein sequence ID" value="CAG9860342.1"/>
    <property type="molecule type" value="Genomic_DNA"/>
</dbReference>
<sequence length="534" mass="58224">MDEFASLASITDIIKPKGSAGVEREEHKLIGSSKSQGPATFEDAITATGFGKYNFLLLFCIIFPCAIQIAETTGISYILPIAECDLNLSLEDKGILNGVTFAGMILSGLFWGYLIDALGRKQIIVYGYLTTGFFSLIAACSSNKFLLIIAKFAAGVVLNGPFSASTAHIVEFHSSKYRGKINMIRGTITSFANLLLPVLAWLILPRKIDISVFGIFELRSWNVFMLITAFGPIISGCLYSFLPDSPKFLMSNGRNREALAVMKKIYAMNTGKPEETFPIKHLAEETIQNLASTKDLTLALKSGYAEMRTIFHLPHGKNLALVSLNAFSLVLSLNTIRLWLPGIFQSINDYQMNHNGSSSDMCTMLDFMNGAANVSSTGSCNVNLDNISVYVNTFMVAAARILAFFIAGMFVQMVGTKKLTILLCFFSSTLLFCIYFAKNALFVTILSAAGSAIGSVPEILLITMTLELFPTTLRTMALSVHLMAGRLGTLIGNVTFPYLVHLGCLPPFLFIGLFGFTCGMLSSLYPSIENKPLV</sequence>
<feature type="transmembrane region" description="Helical" evidence="6">
    <location>
        <begin position="387"/>
        <end position="407"/>
    </location>
</feature>
<evidence type="ECO:0000313" key="8">
    <source>
        <dbReference type="EMBL" id="CAG9860342.1"/>
    </source>
</evidence>
<evidence type="ECO:0000256" key="4">
    <source>
        <dbReference type="ARBA" id="ARBA00022989"/>
    </source>
</evidence>
<dbReference type="Gene3D" id="1.20.1250.20">
    <property type="entry name" value="MFS general substrate transporter like domains"/>
    <property type="match status" value="1"/>
</dbReference>
<name>A0A9N9TLA2_PHYSR</name>
<feature type="transmembrane region" description="Helical" evidence="6">
    <location>
        <begin position="443"/>
        <end position="466"/>
    </location>
</feature>
<dbReference type="PANTHER" id="PTHR23511">
    <property type="entry name" value="SYNAPTIC VESICLE GLYCOPROTEIN 2"/>
    <property type="match status" value="1"/>
</dbReference>
<gene>
    <name evidence="8" type="ORF">PHYEVI_LOCUS6697</name>
</gene>
<proteinExistence type="predicted"/>
<dbReference type="PANTHER" id="PTHR23511:SF36">
    <property type="entry name" value="EG:BACR7A4.13 PROTEIN-RELATED"/>
    <property type="match status" value="1"/>
</dbReference>
<feature type="transmembrane region" description="Helical" evidence="6">
    <location>
        <begin position="419"/>
        <end position="437"/>
    </location>
</feature>
<keyword evidence="5 6" id="KW-0472">Membrane</keyword>
<evidence type="ECO:0000313" key="9">
    <source>
        <dbReference type="Proteomes" id="UP001153712"/>
    </source>
</evidence>
<dbReference type="GO" id="GO:0016020">
    <property type="term" value="C:membrane"/>
    <property type="evidence" value="ECO:0007669"/>
    <property type="project" value="UniProtKB-SubCell"/>
</dbReference>
<dbReference type="InterPro" id="IPR036259">
    <property type="entry name" value="MFS_trans_sf"/>
</dbReference>
<evidence type="ECO:0000259" key="7">
    <source>
        <dbReference type="PROSITE" id="PS50850"/>
    </source>
</evidence>
<feature type="transmembrane region" description="Helical" evidence="6">
    <location>
        <begin position="223"/>
        <end position="242"/>
    </location>
</feature>
<dbReference type="InterPro" id="IPR011701">
    <property type="entry name" value="MFS"/>
</dbReference>
<evidence type="ECO:0000256" key="2">
    <source>
        <dbReference type="ARBA" id="ARBA00022448"/>
    </source>
</evidence>
<accession>A0A9N9TLA2</accession>
<dbReference type="PROSITE" id="PS50850">
    <property type="entry name" value="MFS"/>
    <property type="match status" value="1"/>
</dbReference>
<comment type="subcellular location">
    <subcellularLocation>
        <location evidence="1">Membrane</location>
        <topology evidence="1">Multi-pass membrane protein</topology>
    </subcellularLocation>
</comment>
<feature type="transmembrane region" description="Helical" evidence="6">
    <location>
        <begin position="478"/>
        <end position="499"/>
    </location>
</feature>
<evidence type="ECO:0000256" key="1">
    <source>
        <dbReference type="ARBA" id="ARBA00004141"/>
    </source>
</evidence>
<feature type="transmembrane region" description="Helical" evidence="6">
    <location>
        <begin position="145"/>
        <end position="170"/>
    </location>
</feature>
<evidence type="ECO:0000256" key="6">
    <source>
        <dbReference type="SAM" id="Phobius"/>
    </source>
</evidence>
<organism evidence="8 9">
    <name type="scientific">Phyllotreta striolata</name>
    <name type="common">Striped flea beetle</name>
    <name type="synonym">Crioceris striolata</name>
    <dbReference type="NCBI Taxonomy" id="444603"/>
    <lineage>
        <taxon>Eukaryota</taxon>
        <taxon>Metazoa</taxon>
        <taxon>Ecdysozoa</taxon>
        <taxon>Arthropoda</taxon>
        <taxon>Hexapoda</taxon>
        <taxon>Insecta</taxon>
        <taxon>Pterygota</taxon>
        <taxon>Neoptera</taxon>
        <taxon>Endopterygota</taxon>
        <taxon>Coleoptera</taxon>
        <taxon>Polyphaga</taxon>
        <taxon>Cucujiformia</taxon>
        <taxon>Chrysomeloidea</taxon>
        <taxon>Chrysomelidae</taxon>
        <taxon>Galerucinae</taxon>
        <taxon>Alticini</taxon>
        <taxon>Phyllotreta</taxon>
    </lineage>
</organism>
<feature type="domain" description="Major facilitator superfamily (MFS) profile" evidence="7">
    <location>
        <begin position="44"/>
        <end position="530"/>
    </location>
</feature>
<dbReference type="InterPro" id="IPR020846">
    <property type="entry name" value="MFS_dom"/>
</dbReference>
<evidence type="ECO:0000256" key="5">
    <source>
        <dbReference type="ARBA" id="ARBA00023136"/>
    </source>
</evidence>
<dbReference type="Proteomes" id="UP001153712">
    <property type="component" value="Chromosome 3"/>
</dbReference>
<feature type="transmembrane region" description="Helical" evidence="6">
    <location>
        <begin position="505"/>
        <end position="525"/>
    </location>
</feature>
<keyword evidence="9" id="KW-1185">Reference proteome</keyword>
<dbReference type="Pfam" id="PF07690">
    <property type="entry name" value="MFS_1"/>
    <property type="match status" value="1"/>
</dbReference>
<dbReference type="SUPFAM" id="SSF103473">
    <property type="entry name" value="MFS general substrate transporter"/>
    <property type="match status" value="1"/>
</dbReference>
<feature type="transmembrane region" description="Helical" evidence="6">
    <location>
        <begin position="182"/>
        <end position="203"/>
    </location>
</feature>
<keyword evidence="3 6" id="KW-0812">Transmembrane</keyword>
<dbReference type="GO" id="GO:0022857">
    <property type="term" value="F:transmembrane transporter activity"/>
    <property type="evidence" value="ECO:0007669"/>
    <property type="project" value="InterPro"/>
</dbReference>
<dbReference type="OrthoDB" id="3936150at2759"/>
<feature type="transmembrane region" description="Helical" evidence="6">
    <location>
        <begin position="55"/>
        <end position="82"/>
    </location>
</feature>
<feature type="transmembrane region" description="Helical" evidence="6">
    <location>
        <begin position="94"/>
        <end position="114"/>
    </location>
</feature>